<proteinExistence type="predicted"/>
<reference evidence="1" key="1">
    <citation type="submission" date="2020-05" db="EMBL/GenBank/DDBJ databases">
        <authorList>
            <person name="Chiriac C."/>
            <person name="Salcher M."/>
            <person name="Ghai R."/>
            <person name="Kavagutti S V."/>
        </authorList>
    </citation>
    <scope>NUCLEOTIDE SEQUENCE</scope>
</reference>
<sequence length="65" mass="7284">MSEGRTGWTYLVLEGNRSFFDCYQNGKRTEQLGDRGNWETPMGIPVACHHSRVANHGGRCMLSAP</sequence>
<name>A0A6J6R834_9ZZZZ</name>
<dbReference type="AlphaFoldDB" id="A0A6J6R834"/>
<dbReference type="EMBL" id="CAEZXS010000329">
    <property type="protein sequence ID" value="CAB4719186.1"/>
    <property type="molecule type" value="Genomic_DNA"/>
</dbReference>
<gene>
    <name evidence="1" type="ORF">UFOPK2582_01842</name>
</gene>
<protein>
    <submittedName>
        <fullName evidence="1">Unannotated protein</fullName>
    </submittedName>
</protein>
<evidence type="ECO:0000313" key="1">
    <source>
        <dbReference type="EMBL" id="CAB4719186.1"/>
    </source>
</evidence>
<organism evidence="1">
    <name type="scientific">freshwater metagenome</name>
    <dbReference type="NCBI Taxonomy" id="449393"/>
    <lineage>
        <taxon>unclassified sequences</taxon>
        <taxon>metagenomes</taxon>
        <taxon>ecological metagenomes</taxon>
    </lineage>
</organism>
<accession>A0A6J6R834</accession>